<evidence type="ECO:0000313" key="2">
    <source>
        <dbReference type="EMBL" id="EFH80329.1"/>
    </source>
</evidence>
<dbReference type="STRING" id="485913.Krac_0920"/>
<accession>D6U5R8</accession>
<dbReference type="SMART" id="SM00418">
    <property type="entry name" value="HTH_ARSR"/>
    <property type="match status" value="1"/>
</dbReference>
<dbReference type="Proteomes" id="UP000004508">
    <property type="component" value="Unassembled WGS sequence"/>
</dbReference>
<protein>
    <submittedName>
        <fullName evidence="2">Regulatory protein ArsR</fullName>
    </submittedName>
</protein>
<organism evidence="2 3">
    <name type="scientific">Ktedonobacter racemifer DSM 44963</name>
    <dbReference type="NCBI Taxonomy" id="485913"/>
    <lineage>
        <taxon>Bacteria</taxon>
        <taxon>Bacillati</taxon>
        <taxon>Chloroflexota</taxon>
        <taxon>Ktedonobacteria</taxon>
        <taxon>Ktedonobacterales</taxon>
        <taxon>Ktedonobacteraceae</taxon>
        <taxon>Ktedonobacter</taxon>
    </lineage>
</organism>
<dbReference type="OrthoDB" id="158835at2"/>
<dbReference type="SUPFAM" id="SSF46785">
    <property type="entry name" value="Winged helix' DNA-binding domain"/>
    <property type="match status" value="1"/>
</dbReference>
<name>D6U5R8_KTERA</name>
<dbReference type="InterPro" id="IPR011991">
    <property type="entry name" value="ArsR-like_HTH"/>
</dbReference>
<dbReference type="InterPro" id="IPR001845">
    <property type="entry name" value="HTH_ArsR_DNA-bd_dom"/>
</dbReference>
<dbReference type="eggNOG" id="COG0640">
    <property type="taxonomic scope" value="Bacteria"/>
</dbReference>
<dbReference type="RefSeq" id="WP_007922835.1">
    <property type="nucleotide sequence ID" value="NZ_ADVG01000005.1"/>
</dbReference>
<reference evidence="2 3" key="1">
    <citation type="journal article" date="2011" name="Stand. Genomic Sci.">
        <title>Non-contiguous finished genome sequence and contextual data of the filamentous soil bacterium Ktedonobacter racemifer type strain (SOSP1-21).</title>
        <authorList>
            <person name="Chang Y.J."/>
            <person name="Land M."/>
            <person name="Hauser L."/>
            <person name="Chertkov O."/>
            <person name="Del Rio T.G."/>
            <person name="Nolan M."/>
            <person name="Copeland A."/>
            <person name="Tice H."/>
            <person name="Cheng J.F."/>
            <person name="Lucas S."/>
            <person name="Han C."/>
            <person name="Goodwin L."/>
            <person name="Pitluck S."/>
            <person name="Ivanova N."/>
            <person name="Ovchinikova G."/>
            <person name="Pati A."/>
            <person name="Chen A."/>
            <person name="Palaniappan K."/>
            <person name="Mavromatis K."/>
            <person name="Liolios K."/>
            <person name="Brettin T."/>
            <person name="Fiebig A."/>
            <person name="Rohde M."/>
            <person name="Abt B."/>
            <person name="Goker M."/>
            <person name="Detter J.C."/>
            <person name="Woyke T."/>
            <person name="Bristow J."/>
            <person name="Eisen J.A."/>
            <person name="Markowitz V."/>
            <person name="Hugenholtz P."/>
            <person name="Kyrpides N.C."/>
            <person name="Klenk H.P."/>
            <person name="Lapidus A."/>
        </authorList>
    </citation>
    <scope>NUCLEOTIDE SEQUENCE [LARGE SCALE GENOMIC DNA]</scope>
    <source>
        <strain evidence="3">DSM 44963</strain>
    </source>
</reference>
<gene>
    <name evidence="2" type="ORF">Krac_0920</name>
</gene>
<dbReference type="EMBL" id="ADVG01000005">
    <property type="protein sequence ID" value="EFH80329.1"/>
    <property type="molecule type" value="Genomic_DNA"/>
</dbReference>
<dbReference type="AlphaFoldDB" id="D6U5R8"/>
<dbReference type="CDD" id="cd00090">
    <property type="entry name" value="HTH_ARSR"/>
    <property type="match status" value="1"/>
</dbReference>
<dbReference type="InterPro" id="IPR036390">
    <property type="entry name" value="WH_DNA-bd_sf"/>
</dbReference>
<evidence type="ECO:0000313" key="3">
    <source>
        <dbReference type="Proteomes" id="UP000004508"/>
    </source>
</evidence>
<proteinExistence type="predicted"/>
<dbReference type="InParanoid" id="D6U5R8"/>
<dbReference type="Pfam" id="PF12840">
    <property type="entry name" value="HTH_20"/>
    <property type="match status" value="1"/>
</dbReference>
<dbReference type="InterPro" id="IPR036388">
    <property type="entry name" value="WH-like_DNA-bd_sf"/>
</dbReference>
<sequence>MRDELVLETPEQIRALAHPLRQRVLGLLTNAPYTNKQLADLLQVSPPRLHFHVRELQAAGLIEIVSQQPKGGVIEKYYRAVARVIRLAPETKETARDQELVESTLEALSQEYIRANTFFNGHIPEMRFAHELVRLPADRLARIQELLDAVGREIYQALEDPERDTYEQFVAVSYLLHRLPPVSMEREGPR</sequence>
<keyword evidence="3" id="KW-1185">Reference proteome</keyword>
<dbReference type="Gene3D" id="1.10.10.10">
    <property type="entry name" value="Winged helix-like DNA-binding domain superfamily/Winged helix DNA-binding domain"/>
    <property type="match status" value="1"/>
</dbReference>
<evidence type="ECO:0000259" key="1">
    <source>
        <dbReference type="SMART" id="SM00418"/>
    </source>
</evidence>
<comment type="caution">
    <text evidence="2">The sequence shown here is derived from an EMBL/GenBank/DDBJ whole genome shotgun (WGS) entry which is preliminary data.</text>
</comment>
<feature type="domain" description="HTH arsR-type" evidence="1">
    <location>
        <begin position="11"/>
        <end position="102"/>
    </location>
</feature>
<dbReference type="GO" id="GO:0003700">
    <property type="term" value="F:DNA-binding transcription factor activity"/>
    <property type="evidence" value="ECO:0007669"/>
    <property type="project" value="InterPro"/>
</dbReference>